<evidence type="ECO:0000313" key="2">
    <source>
        <dbReference type="EMBL" id="MDF3833976.1"/>
    </source>
</evidence>
<proteinExistence type="predicted"/>
<reference evidence="2 3" key="1">
    <citation type="submission" date="2023-03" db="EMBL/GenBank/DDBJ databases">
        <title>Draft assemblies of triclosan tolerant bacteria isolated from returned activated sludge.</title>
        <authorList>
            <person name="Van Hamelsveld S."/>
        </authorList>
    </citation>
    <scope>NUCLEOTIDE SEQUENCE [LARGE SCALE GENOMIC DNA]</scope>
    <source>
        <strain evidence="2 3">GW210010_S58</strain>
    </source>
</reference>
<keyword evidence="3" id="KW-1185">Reference proteome</keyword>
<dbReference type="Pfam" id="PF13672">
    <property type="entry name" value="PP2C_2"/>
    <property type="match status" value="1"/>
</dbReference>
<evidence type="ECO:0000259" key="1">
    <source>
        <dbReference type="Pfam" id="PF13672"/>
    </source>
</evidence>
<comment type="caution">
    <text evidence="2">The sequence shown here is derived from an EMBL/GenBank/DDBJ whole genome shotgun (WGS) entry which is preliminary data.</text>
</comment>
<dbReference type="Proteomes" id="UP001216674">
    <property type="component" value="Unassembled WGS sequence"/>
</dbReference>
<accession>A0ABT6AMY1</accession>
<dbReference type="Gene3D" id="3.60.40.10">
    <property type="entry name" value="PPM-type phosphatase domain"/>
    <property type="match status" value="1"/>
</dbReference>
<feature type="domain" description="PPM-type phosphatase" evidence="1">
    <location>
        <begin position="12"/>
        <end position="233"/>
    </location>
</feature>
<sequence length="254" mass="26655">MTSWRIFAASATGKSHADRGVPCQDAFAHALVGDVLIAVVCDGAGSARYSQAGAEFIARSVVHALSTRVGQGEELPELSGDQFEQAVASVIGLARNALQEVARAAGAGLADYASTLVGVVATPERGSFFHIGDGVGVAQPCDTTAVPDISLPANGEYANETYFVTGPHWRERLKVLPIRQPLRGVVLMSDGAMPFAMSKGNAGLYPPFMTPVERYLLGVAGEDEGNRALAATLDDPRTHHITGDDKTLLIALRA</sequence>
<protein>
    <submittedName>
        <fullName evidence="2">PP2C family serine/threonine-protein phosphatase</fullName>
    </submittedName>
</protein>
<dbReference type="EMBL" id="JARJLM010000234">
    <property type="protein sequence ID" value="MDF3833976.1"/>
    <property type="molecule type" value="Genomic_DNA"/>
</dbReference>
<dbReference type="SUPFAM" id="SSF81606">
    <property type="entry name" value="PP2C-like"/>
    <property type="match status" value="1"/>
</dbReference>
<gene>
    <name evidence="2" type="ORF">P3W85_13580</name>
</gene>
<name>A0ABT6AMY1_9BURK</name>
<dbReference type="RefSeq" id="WP_276265164.1">
    <property type="nucleotide sequence ID" value="NZ_JARJLM010000234.1"/>
</dbReference>
<dbReference type="InterPro" id="IPR001932">
    <property type="entry name" value="PPM-type_phosphatase-like_dom"/>
</dbReference>
<organism evidence="2 3">
    <name type="scientific">Cupriavidus basilensis</name>
    <dbReference type="NCBI Taxonomy" id="68895"/>
    <lineage>
        <taxon>Bacteria</taxon>
        <taxon>Pseudomonadati</taxon>
        <taxon>Pseudomonadota</taxon>
        <taxon>Betaproteobacteria</taxon>
        <taxon>Burkholderiales</taxon>
        <taxon>Burkholderiaceae</taxon>
        <taxon>Cupriavidus</taxon>
    </lineage>
</organism>
<dbReference type="InterPro" id="IPR036457">
    <property type="entry name" value="PPM-type-like_dom_sf"/>
</dbReference>
<evidence type="ECO:0000313" key="3">
    <source>
        <dbReference type="Proteomes" id="UP001216674"/>
    </source>
</evidence>